<name>A0A9W6WKM1_9STRA</name>
<dbReference type="AlphaFoldDB" id="A0A9W6WKM1"/>
<organism evidence="2 3">
    <name type="scientific">Phytophthora fragariaefolia</name>
    <dbReference type="NCBI Taxonomy" id="1490495"/>
    <lineage>
        <taxon>Eukaryota</taxon>
        <taxon>Sar</taxon>
        <taxon>Stramenopiles</taxon>
        <taxon>Oomycota</taxon>
        <taxon>Peronosporomycetes</taxon>
        <taxon>Peronosporales</taxon>
        <taxon>Peronosporaceae</taxon>
        <taxon>Phytophthora</taxon>
    </lineage>
</organism>
<accession>A0A9W6WKM1</accession>
<dbReference type="EMBL" id="BSXT01000085">
    <property type="protein sequence ID" value="GMF16998.1"/>
    <property type="molecule type" value="Genomic_DNA"/>
</dbReference>
<sequence length="103" mass="10827">MTAADRQVGLAVFSVTAAHECASCVGSTRGTSMMSAAPLHQALFDLTNTPPNGVDPLLAPTGTRTLVNDWQSRWLATSQLSSNCDGAAPDRSHLCRKSPEAKT</sequence>
<feature type="compositionally biased region" description="Basic and acidic residues" evidence="1">
    <location>
        <begin position="88"/>
        <end position="103"/>
    </location>
</feature>
<feature type="region of interest" description="Disordered" evidence="1">
    <location>
        <begin position="81"/>
        <end position="103"/>
    </location>
</feature>
<evidence type="ECO:0000313" key="3">
    <source>
        <dbReference type="Proteomes" id="UP001165121"/>
    </source>
</evidence>
<comment type="caution">
    <text evidence="2">The sequence shown here is derived from an EMBL/GenBank/DDBJ whole genome shotgun (WGS) entry which is preliminary data.</text>
</comment>
<evidence type="ECO:0000256" key="1">
    <source>
        <dbReference type="SAM" id="MobiDB-lite"/>
    </source>
</evidence>
<protein>
    <submittedName>
        <fullName evidence="2">Unnamed protein product</fullName>
    </submittedName>
</protein>
<gene>
    <name evidence="2" type="ORF">Pfra01_000102600</name>
</gene>
<evidence type="ECO:0000313" key="2">
    <source>
        <dbReference type="EMBL" id="GMF16998.1"/>
    </source>
</evidence>
<keyword evidence="3" id="KW-1185">Reference proteome</keyword>
<dbReference type="Proteomes" id="UP001165121">
    <property type="component" value="Unassembled WGS sequence"/>
</dbReference>
<reference evidence="2" key="1">
    <citation type="submission" date="2023-04" db="EMBL/GenBank/DDBJ databases">
        <title>Phytophthora fragariaefolia NBRC 109709.</title>
        <authorList>
            <person name="Ichikawa N."/>
            <person name="Sato H."/>
            <person name="Tonouchi N."/>
        </authorList>
    </citation>
    <scope>NUCLEOTIDE SEQUENCE</scope>
    <source>
        <strain evidence="2">NBRC 109709</strain>
    </source>
</reference>
<proteinExistence type="predicted"/>